<dbReference type="GO" id="GO:0046872">
    <property type="term" value="F:metal ion binding"/>
    <property type="evidence" value="ECO:0007669"/>
    <property type="project" value="UniProtKB-KW"/>
</dbReference>
<keyword evidence="9" id="KW-0575">Peroxidase</keyword>
<evidence type="ECO:0000313" key="10">
    <source>
        <dbReference type="Proteomes" id="UP000325161"/>
    </source>
</evidence>
<dbReference type="Gene3D" id="1.10.760.10">
    <property type="entry name" value="Cytochrome c-like domain"/>
    <property type="match status" value="2"/>
</dbReference>
<keyword evidence="5" id="KW-0560">Oxidoreductase</keyword>
<keyword evidence="4" id="KW-0732">Signal</keyword>
<reference evidence="9 10" key="1">
    <citation type="submission" date="2019-08" db="EMBL/GenBank/DDBJ databases">
        <title>Amphibian skin-associated Pigmentiphaga: genome sequence and occurrence across geography and hosts.</title>
        <authorList>
            <person name="Bletz M.C."/>
            <person name="Bunk B."/>
            <person name="Sproeer C."/>
            <person name="Biwer P."/>
            <person name="Reiter S."/>
            <person name="Rabemananjara F.C.E."/>
            <person name="Schulz S."/>
            <person name="Overmann J."/>
            <person name="Vences M."/>
        </authorList>
    </citation>
    <scope>NUCLEOTIDE SEQUENCE [LARGE SCALE GENOMIC DNA]</scope>
    <source>
        <strain evidence="9 10">Mada1488</strain>
    </source>
</reference>
<evidence type="ECO:0000256" key="7">
    <source>
        <dbReference type="PROSITE-ProRule" id="PRU00433"/>
    </source>
</evidence>
<dbReference type="GO" id="GO:0009055">
    <property type="term" value="F:electron transfer activity"/>
    <property type="evidence" value="ECO:0007669"/>
    <property type="project" value="InterPro"/>
</dbReference>
<feature type="domain" description="Cytochrome c" evidence="8">
    <location>
        <begin position="103"/>
        <end position="237"/>
    </location>
</feature>
<evidence type="ECO:0000313" key="9">
    <source>
        <dbReference type="EMBL" id="QEI04633.1"/>
    </source>
</evidence>
<gene>
    <name evidence="9" type="ORF">FXN63_01360</name>
</gene>
<keyword evidence="3 7" id="KW-0479">Metal-binding</keyword>
<evidence type="ECO:0000256" key="6">
    <source>
        <dbReference type="ARBA" id="ARBA00023004"/>
    </source>
</evidence>
<dbReference type="GO" id="GO:0020037">
    <property type="term" value="F:heme binding"/>
    <property type="evidence" value="ECO:0007669"/>
    <property type="project" value="InterPro"/>
</dbReference>
<evidence type="ECO:0000256" key="2">
    <source>
        <dbReference type="ARBA" id="ARBA00022617"/>
    </source>
</evidence>
<dbReference type="GO" id="GO:0030313">
    <property type="term" value="C:cell envelope"/>
    <property type="evidence" value="ECO:0007669"/>
    <property type="project" value="UniProtKB-SubCell"/>
</dbReference>
<name>A0A5C0ATJ8_9BURK</name>
<evidence type="ECO:0000256" key="1">
    <source>
        <dbReference type="ARBA" id="ARBA00004196"/>
    </source>
</evidence>
<keyword evidence="10" id="KW-1185">Reference proteome</keyword>
<feature type="domain" description="Cytochrome c" evidence="8">
    <location>
        <begin position="255"/>
        <end position="394"/>
    </location>
</feature>
<dbReference type="EMBL" id="CP043046">
    <property type="protein sequence ID" value="QEI04633.1"/>
    <property type="molecule type" value="Genomic_DNA"/>
</dbReference>
<dbReference type="PROSITE" id="PS51007">
    <property type="entry name" value="CYTC"/>
    <property type="match status" value="2"/>
</dbReference>
<dbReference type="AlphaFoldDB" id="A0A5C0ATJ8"/>
<sequence length="394" mass="43454">MRRLSALTLVAACTLFSGWFWQGGTLVQMFDSIDHHIATQFPDNPNAWHLASLRRVYQQPPSTWPAPQRDPDAVAADLAPWQRDSPQAAAAVVSTFSTTPTIAQVELGQRLFNDPILSASGQISCQSCHHPELGWGDGLSRSVGHNRTQGKRNAPPLFNAVHQRSLGWDGSASSLAAQLRNAMTHPAEMGVQTPDDIVRRLEQHADYRQRFTQIYGPAPIASSQLDDALIAFLGTLERPTTLDHFLAGDSTRLSDQQVWGMHLFRTKARCINCHAGPLLSDQGFHNLGLSFFLQASEDLGRYQATDNPEDAGRFRTPSLRHLAQTAPYMHNGVFRDLRGVVNFYTQGGGETRVRNDQEAAHPLYVYAARKSALLKPVALSAEEIDALTAFLQAL</sequence>
<dbReference type="OrthoDB" id="9805202at2"/>
<dbReference type="PANTHER" id="PTHR30600">
    <property type="entry name" value="CYTOCHROME C PEROXIDASE-RELATED"/>
    <property type="match status" value="1"/>
</dbReference>
<dbReference type="PANTHER" id="PTHR30600:SF10">
    <property type="entry name" value="BLL6722 PROTEIN"/>
    <property type="match status" value="1"/>
</dbReference>
<dbReference type="RefSeq" id="WP_148812123.1">
    <property type="nucleotide sequence ID" value="NZ_CP043046.1"/>
</dbReference>
<dbReference type="InterPro" id="IPR036909">
    <property type="entry name" value="Cyt_c-like_dom_sf"/>
</dbReference>
<keyword evidence="2 7" id="KW-0349">Heme</keyword>
<comment type="subcellular location">
    <subcellularLocation>
        <location evidence="1">Cell envelope</location>
    </subcellularLocation>
</comment>
<organism evidence="9 10">
    <name type="scientific">Pigmentiphaga aceris</name>
    <dbReference type="NCBI Taxonomy" id="1940612"/>
    <lineage>
        <taxon>Bacteria</taxon>
        <taxon>Pseudomonadati</taxon>
        <taxon>Pseudomonadota</taxon>
        <taxon>Betaproteobacteria</taxon>
        <taxon>Burkholderiales</taxon>
        <taxon>Alcaligenaceae</taxon>
        <taxon>Pigmentiphaga</taxon>
    </lineage>
</organism>
<dbReference type="Pfam" id="PF03150">
    <property type="entry name" value="CCP_MauG"/>
    <property type="match status" value="1"/>
</dbReference>
<protein>
    <submittedName>
        <fullName evidence="9">Cytochrome-c peroxidase</fullName>
    </submittedName>
</protein>
<dbReference type="InterPro" id="IPR051395">
    <property type="entry name" value="Cytochrome_c_Peroxidase/MauG"/>
</dbReference>
<evidence type="ECO:0000256" key="3">
    <source>
        <dbReference type="ARBA" id="ARBA00022723"/>
    </source>
</evidence>
<dbReference type="SUPFAM" id="SSF46626">
    <property type="entry name" value="Cytochrome c"/>
    <property type="match status" value="2"/>
</dbReference>
<evidence type="ECO:0000259" key="8">
    <source>
        <dbReference type="PROSITE" id="PS51007"/>
    </source>
</evidence>
<proteinExistence type="predicted"/>
<dbReference type="GO" id="GO:0004130">
    <property type="term" value="F:cytochrome-c peroxidase activity"/>
    <property type="evidence" value="ECO:0007669"/>
    <property type="project" value="TreeGrafter"/>
</dbReference>
<evidence type="ECO:0000256" key="4">
    <source>
        <dbReference type="ARBA" id="ARBA00022729"/>
    </source>
</evidence>
<dbReference type="KEGG" id="pacr:FXN63_01360"/>
<evidence type="ECO:0000256" key="5">
    <source>
        <dbReference type="ARBA" id="ARBA00023002"/>
    </source>
</evidence>
<dbReference type="InterPro" id="IPR009056">
    <property type="entry name" value="Cyt_c-like_dom"/>
</dbReference>
<dbReference type="Proteomes" id="UP000325161">
    <property type="component" value="Chromosome"/>
</dbReference>
<keyword evidence="6 7" id="KW-0408">Iron</keyword>
<dbReference type="InterPro" id="IPR004852">
    <property type="entry name" value="Di-haem_cyt_c_peroxidsae"/>
</dbReference>
<accession>A0A5C0ATJ8</accession>